<dbReference type="InterPro" id="IPR036249">
    <property type="entry name" value="Thioredoxin-like_sf"/>
</dbReference>
<sequence>MDTSSTDVLVVGAGPTGLTLACELRRRGIDCRVVEKATEPHHRSRGKGLQPRSLEILDDLGIAGAALERGRRDNHLRLYVGGRLTAETRVPARPPAPGVPYPDLLIIPQWCTEQVLRERLESLGGGVEFGRELTSVEQDGEGVTATVLTPADEGAAERVRARYVVACDGGHSAVRDLVGLRMVGTAKTQHFVLGDVRIDGLEPGVSHAWFDGKHYLAADPLSGAGVWQVQASVEAAADGSVESASLELFQRLFDERGLGTVHLHDPTWLSDFSPRVALVDRYRVGRVLLAGDAAHVHSPAGGQGMNTGIQDAYNLGWKLALVLEGKAPDQLLDTYEEERRPVARSVLRGSDVGHGVVFSGHPVVRVLRERVLAPLLQVGAVQRTILDRAAELGVGYRHGALAQDHRAPFPLSRTSVVDGHRRVGLLGRLRFGRGPHGGDRAPDARGRDSGGEPARVFDHLRGPHWSLLLFPGTHAEPEESVRLAGIGRHVEDLMGGEVRSCLVLPPGAPPAGIPDDHVLHDVDGEAHRLYGAQAGALYLIRPDGYVGHRAQPAESRGVLEFLGTVYRGSATRVPTPDGRVSARG</sequence>
<proteinExistence type="inferred from homology"/>
<protein>
    <submittedName>
        <fullName evidence="7">FAD-binding protein</fullName>
    </submittedName>
</protein>
<organism evidence="7 8">
    <name type="scientific">Geodermatophilus normandii</name>
    <dbReference type="NCBI Taxonomy" id="1137989"/>
    <lineage>
        <taxon>Bacteria</taxon>
        <taxon>Bacillati</taxon>
        <taxon>Actinomycetota</taxon>
        <taxon>Actinomycetes</taxon>
        <taxon>Geodermatophilales</taxon>
        <taxon>Geodermatophilaceae</taxon>
        <taxon>Geodermatophilus</taxon>
    </lineage>
</organism>
<dbReference type="Gene3D" id="3.50.50.60">
    <property type="entry name" value="FAD/NAD(P)-binding domain"/>
    <property type="match status" value="1"/>
</dbReference>
<evidence type="ECO:0000256" key="1">
    <source>
        <dbReference type="ARBA" id="ARBA00001974"/>
    </source>
</evidence>
<dbReference type="GO" id="GO:0071949">
    <property type="term" value="F:FAD binding"/>
    <property type="evidence" value="ECO:0007669"/>
    <property type="project" value="InterPro"/>
</dbReference>
<evidence type="ECO:0000313" key="8">
    <source>
        <dbReference type="Proteomes" id="UP000471126"/>
    </source>
</evidence>
<dbReference type="PANTHER" id="PTHR43004:SF19">
    <property type="entry name" value="BINDING MONOOXYGENASE, PUTATIVE (JCVI)-RELATED"/>
    <property type="match status" value="1"/>
</dbReference>
<dbReference type="Proteomes" id="UP000471126">
    <property type="component" value="Unassembled WGS sequence"/>
</dbReference>
<dbReference type="InterPro" id="IPR036188">
    <property type="entry name" value="FAD/NAD-bd_sf"/>
</dbReference>
<evidence type="ECO:0000259" key="6">
    <source>
        <dbReference type="Pfam" id="PF01494"/>
    </source>
</evidence>
<dbReference type="Pfam" id="PF01494">
    <property type="entry name" value="FAD_binding_3"/>
    <property type="match status" value="1"/>
</dbReference>
<gene>
    <name evidence="7" type="ORF">GCU54_08830</name>
</gene>
<feature type="region of interest" description="Disordered" evidence="5">
    <location>
        <begin position="432"/>
        <end position="451"/>
    </location>
</feature>
<dbReference type="RefSeq" id="WP_163476289.1">
    <property type="nucleotide sequence ID" value="NZ_JAAGWE010000013.1"/>
</dbReference>
<name>A0A6P0GFX8_9ACTN</name>
<keyword evidence="4" id="KW-0274">FAD</keyword>
<dbReference type="AlphaFoldDB" id="A0A6P0GFX8"/>
<comment type="cofactor">
    <cofactor evidence="1">
        <name>FAD</name>
        <dbReference type="ChEBI" id="CHEBI:57692"/>
    </cofactor>
</comment>
<feature type="domain" description="FAD-binding" evidence="6">
    <location>
        <begin position="6"/>
        <end position="349"/>
    </location>
</feature>
<comment type="similarity">
    <text evidence="2">Belongs to the PheA/TfdB FAD monooxygenase family.</text>
</comment>
<evidence type="ECO:0000256" key="2">
    <source>
        <dbReference type="ARBA" id="ARBA00007801"/>
    </source>
</evidence>
<comment type="caution">
    <text evidence="7">The sequence shown here is derived from an EMBL/GenBank/DDBJ whole genome shotgun (WGS) entry which is preliminary data.</text>
</comment>
<dbReference type="GO" id="GO:0016709">
    <property type="term" value="F:oxidoreductase activity, acting on paired donors, with incorporation or reduction of molecular oxygen, NAD(P)H as one donor, and incorporation of one atom of oxygen"/>
    <property type="evidence" value="ECO:0007669"/>
    <property type="project" value="UniProtKB-ARBA"/>
</dbReference>
<dbReference type="InterPro" id="IPR002938">
    <property type="entry name" value="FAD-bd"/>
</dbReference>
<evidence type="ECO:0000256" key="5">
    <source>
        <dbReference type="SAM" id="MobiDB-lite"/>
    </source>
</evidence>
<evidence type="ECO:0000313" key="7">
    <source>
        <dbReference type="EMBL" id="NEM06121.1"/>
    </source>
</evidence>
<evidence type="ECO:0000256" key="3">
    <source>
        <dbReference type="ARBA" id="ARBA00022630"/>
    </source>
</evidence>
<dbReference type="Gene3D" id="3.30.70.2450">
    <property type="match status" value="1"/>
</dbReference>
<feature type="compositionally biased region" description="Basic and acidic residues" evidence="5">
    <location>
        <begin position="436"/>
        <end position="451"/>
    </location>
</feature>
<keyword evidence="3" id="KW-0285">Flavoprotein</keyword>
<dbReference type="PRINTS" id="PR00420">
    <property type="entry name" value="RNGMNOXGNASE"/>
</dbReference>
<dbReference type="PANTHER" id="PTHR43004">
    <property type="entry name" value="TRK SYSTEM POTASSIUM UPTAKE PROTEIN"/>
    <property type="match status" value="1"/>
</dbReference>
<evidence type="ECO:0000256" key="4">
    <source>
        <dbReference type="ARBA" id="ARBA00022827"/>
    </source>
</evidence>
<dbReference type="SUPFAM" id="SSF51905">
    <property type="entry name" value="FAD/NAD(P)-binding domain"/>
    <property type="match status" value="1"/>
</dbReference>
<dbReference type="SUPFAM" id="SSF52833">
    <property type="entry name" value="Thioredoxin-like"/>
    <property type="match status" value="1"/>
</dbReference>
<dbReference type="EMBL" id="JAAGWE010000013">
    <property type="protein sequence ID" value="NEM06121.1"/>
    <property type="molecule type" value="Genomic_DNA"/>
</dbReference>
<dbReference type="Gene3D" id="3.40.30.120">
    <property type="match status" value="1"/>
</dbReference>
<reference evidence="7 8" key="1">
    <citation type="submission" date="2019-12" db="EMBL/GenBank/DDBJ databases">
        <title>WGS of CPCC 203550 I12A-02606.</title>
        <authorList>
            <person name="Jiang Z."/>
        </authorList>
    </citation>
    <scope>NUCLEOTIDE SEQUENCE [LARGE SCALE GENOMIC DNA]</scope>
    <source>
        <strain evidence="7 8">I12A-02606</strain>
    </source>
</reference>
<dbReference type="InterPro" id="IPR050641">
    <property type="entry name" value="RIFMO-like"/>
</dbReference>
<accession>A0A6P0GFX8</accession>